<gene>
    <name evidence="2" type="ORF">Q5P01_020794</name>
</gene>
<evidence type="ECO:0000256" key="1">
    <source>
        <dbReference type="SAM" id="MobiDB-lite"/>
    </source>
</evidence>
<protein>
    <submittedName>
        <fullName evidence="2">Uncharacterized protein</fullName>
    </submittedName>
</protein>
<organism evidence="2 3">
    <name type="scientific">Channa striata</name>
    <name type="common">Snakehead murrel</name>
    <name type="synonym">Ophicephalus striatus</name>
    <dbReference type="NCBI Taxonomy" id="64152"/>
    <lineage>
        <taxon>Eukaryota</taxon>
        <taxon>Metazoa</taxon>
        <taxon>Chordata</taxon>
        <taxon>Craniata</taxon>
        <taxon>Vertebrata</taxon>
        <taxon>Euteleostomi</taxon>
        <taxon>Actinopterygii</taxon>
        <taxon>Neopterygii</taxon>
        <taxon>Teleostei</taxon>
        <taxon>Neoteleostei</taxon>
        <taxon>Acanthomorphata</taxon>
        <taxon>Anabantaria</taxon>
        <taxon>Anabantiformes</taxon>
        <taxon>Channoidei</taxon>
        <taxon>Channidae</taxon>
        <taxon>Channa</taxon>
    </lineage>
</organism>
<accession>A0AA88LZD9</accession>
<comment type="caution">
    <text evidence="2">The sequence shown here is derived from an EMBL/GenBank/DDBJ whole genome shotgun (WGS) entry which is preliminary data.</text>
</comment>
<feature type="region of interest" description="Disordered" evidence="1">
    <location>
        <begin position="88"/>
        <end position="135"/>
    </location>
</feature>
<keyword evidence="3" id="KW-1185">Reference proteome</keyword>
<dbReference type="EMBL" id="JAUPFM010000016">
    <property type="protein sequence ID" value="KAK2826580.1"/>
    <property type="molecule type" value="Genomic_DNA"/>
</dbReference>
<proteinExistence type="predicted"/>
<reference evidence="2" key="1">
    <citation type="submission" date="2023-07" db="EMBL/GenBank/DDBJ databases">
        <title>Chromosome-level Genome Assembly of Striped Snakehead (Channa striata).</title>
        <authorList>
            <person name="Liu H."/>
        </authorList>
    </citation>
    <scope>NUCLEOTIDE SEQUENCE</scope>
    <source>
        <strain evidence="2">Gz</strain>
        <tissue evidence="2">Muscle</tissue>
    </source>
</reference>
<feature type="compositionally biased region" description="Polar residues" evidence="1">
    <location>
        <begin position="90"/>
        <end position="100"/>
    </location>
</feature>
<feature type="compositionally biased region" description="Basic and acidic residues" evidence="1">
    <location>
        <begin position="105"/>
        <end position="116"/>
    </location>
</feature>
<evidence type="ECO:0000313" key="3">
    <source>
        <dbReference type="Proteomes" id="UP001187415"/>
    </source>
</evidence>
<evidence type="ECO:0000313" key="2">
    <source>
        <dbReference type="EMBL" id="KAK2826580.1"/>
    </source>
</evidence>
<name>A0AA88LZD9_CHASR</name>
<dbReference type="AlphaFoldDB" id="A0AA88LZD9"/>
<dbReference type="Proteomes" id="UP001187415">
    <property type="component" value="Unassembled WGS sequence"/>
</dbReference>
<sequence>MDSICRGPATQRDPRVLNKKEDRDFQHRLIMLDKQYRYAQKMLKLRQDSLMKQQRKVVMVKVCEPKATVTIAMKEIDEHKNAETLFGGLHTSNGTQQRSSKSPHHNMESELEEKSRPISAPPPAVTSPVRHRGPVQRQVSLMQMKNIATIDSISEKELARQQQQALEEMERMRQRQKETLHKRVTAFIESLKDKANTGKWGKLRKLESPFCPQSFSTAHKKFN</sequence>